<name>A0A2T3KDC2_9GAMM</name>
<comment type="caution">
    <text evidence="1">The sequence shown here is derived from an EMBL/GenBank/DDBJ whole genome shotgun (WGS) entry which is preliminary data.</text>
</comment>
<accession>A0A2T3KDC2</accession>
<dbReference type="EMBL" id="PYNF01000024">
    <property type="protein sequence ID" value="PSU94354.1"/>
    <property type="molecule type" value="Genomic_DNA"/>
</dbReference>
<protein>
    <submittedName>
        <fullName evidence="1">Uncharacterized protein</fullName>
    </submittedName>
</protein>
<organism evidence="1 2">
    <name type="scientific">Photobacterium kishitanii</name>
    <dbReference type="NCBI Taxonomy" id="318456"/>
    <lineage>
        <taxon>Bacteria</taxon>
        <taxon>Pseudomonadati</taxon>
        <taxon>Pseudomonadota</taxon>
        <taxon>Gammaproteobacteria</taxon>
        <taxon>Vibrionales</taxon>
        <taxon>Vibrionaceae</taxon>
        <taxon>Photobacterium</taxon>
    </lineage>
</organism>
<evidence type="ECO:0000313" key="2">
    <source>
        <dbReference type="Proteomes" id="UP000241426"/>
    </source>
</evidence>
<dbReference type="Proteomes" id="UP000241426">
    <property type="component" value="Unassembled WGS sequence"/>
</dbReference>
<gene>
    <name evidence="1" type="ORF">C9J27_19965</name>
</gene>
<evidence type="ECO:0000313" key="1">
    <source>
        <dbReference type="EMBL" id="PSU94354.1"/>
    </source>
</evidence>
<reference evidence="1 2" key="1">
    <citation type="submission" date="2018-01" db="EMBL/GenBank/DDBJ databases">
        <title>Whole genome sequencing of Histamine producing bacteria.</title>
        <authorList>
            <person name="Butler K."/>
        </authorList>
    </citation>
    <scope>NUCLEOTIDE SEQUENCE [LARGE SCALE GENOMIC DNA]</scope>
    <source>
        <strain evidence="1 2">FS-7.2</strain>
    </source>
</reference>
<dbReference type="AlphaFoldDB" id="A0A2T3KDC2"/>
<proteinExistence type="predicted"/>
<sequence length="572" mass="65644">MVSTMNAHYSSRNLLALRAPNVVMDPHKLGAMHQHRLSFVRSLIRRMANQQWHIKVTLWELSSQGFGTVIYRLITPSQYYHLVIFSNAINDEDRNDRVIAEKWDITFALIQGAVDNNCLHQLRNNVPLQEAGRNKNNVLVLARANKSVRVFNHLVDRLANGQQPDHDMLVNVGYILRTTAVYGNGKFGIADFELLADNPDFNLSFSAQMCAVYILRQFSLDWVHFLAKQQGGKTAVRLSRPLQRYLGIGNATGLGMAPYLICHPRIIDQWMFVRETAIAIISTKTITLATNRQLTTLLRRAVIHLQQIVTIDNHQQRLNHIAISELQHVLSQLSAVVIPHQYWQTLLHHSQSLSEEAQEIIIACLLELYPKQTDNLEHQMNADETLALISGTTASDLTALLEQRYQWALKIDFEQPDNNYWFWYRSADKEEPRIGIHGDDLGEEKQLPLDIARQTQALYLALKQVSPHTKIATFLLQQPHFRTIARRTWTLGHSPMGDIQINILSRRVLPIHLLRCKLAMLGATKFDPRSDRWLRVTFYQGAPLIDEIHANEWLFPILPTAKSHSEIKERHS</sequence>